<comment type="caution">
    <text evidence="3">The sequence shown here is derived from an EMBL/GenBank/DDBJ whole genome shotgun (WGS) entry which is preliminary data.</text>
</comment>
<dbReference type="Proteomes" id="UP001620460">
    <property type="component" value="Unassembled WGS sequence"/>
</dbReference>
<keyword evidence="4" id="KW-1185">Reference proteome</keyword>
<evidence type="ECO:0000313" key="4">
    <source>
        <dbReference type="Proteomes" id="UP001620460"/>
    </source>
</evidence>
<evidence type="ECO:0000259" key="2">
    <source>
        <dbReference type="Pfam" id="PF13609"/>
    </source>
</evidence>
<dbReference type="InterPro" id="IPR023614">
    <property type="entry name" value="Porin_dom_sf"/>
</dbReference>
<dbReference type="Pfam" id="PF13609">
    <property type="entry name" value="Porin_4"/>
    <property type="match status" value="1"/>
</dbReference>
<dbReference type="RefSeq" id="WP_404635794.1">
    <property type="nucleotide sequence ID" value="NZ_JADIKM010000006.1"/>
</dbReference>
<protein>
    <submittedName>
        <fullName evidence="3">Porin</fullName>
    </submittedName>
</protein>
<sequence>MNQRTRDTGARQRRAHQRGALPAGLLLIGLAASPLTVGATEFKGDNWTVDVSGYVNAYYTTVSCSGDNVGGTALAGRALGCGGQPNRTTVGNGLLPNALVTKFTTRQEGIDVSAQIGIMAHTATGDALSANSGVDVRQAYFTLGTPDFGTVKLGRDYGVFGANAILSDMTLVGAGAPVQATQRGRVTLGHIGAGYTYLGSYGQIVYTSPSASGFTFTGGVFSPVDNTGAYDSRSAPQVQLQLGYAAGAFKAWVGGKTQRFYAKDGTGAMPAQFTMSAAEVGASYTLGGFSLLGNVQTGRGIGILTDGDQGDLKGINYLVQGTYALTDKLKLGLSDGLSRNRDDRTSAADFKSNSNVTAGAYYALTRSVTLSFELGQTRSKDFAGHTARLNGGSVGGIVFF</sequence>
<gene>
    <name evidence="3" type="ORF">ISP17_18345</name>
</gene>
<reference evidence="3 4" key="1">
    <citation type="submission" date="2020-10" db="EMBL/GenBank/DDBJ databases">
        <title>Phylogeny of dyella-like bacteria.</title>
        <authorList>
            <person name="Fu J."/>
        </authorList>
    </citation>
    <scope>NUCLEOTIDE SEQUENCE [LARGE SCALE GENOMIC DNA]</scope>
    <source>
        <strain evidence="3 4">Gsoil3046</strain>
    </source>
</reference>
<dbReference type="InterPro" id="IPR033900">
    <property type="entry name" value="Gram_neg_porin_domain"/>
</dbReference>
<dbReference type="Gene3D" id="2.40.160.10">
    <property type="entry name" value="Porin"/>
    <property type="match status" value="1"/>
</dbReference>
<organism evidence="3 4">
    <name type="scientific">Dyella ginsengisoli</name>
    <dbReference type="NCBI Taxonomy" id="363848"/>
    <lineage>
        <taxon>Bacteria</taxon>
        <taxon>Pseudomonadati</taxon>
        <taxon>Pseudomonadota</taxon>
        <taxon>Gammaproteobacteria</taxon>
        <taxon>Lysobacterales</taxon>
        <taxon>Rhodanobacteraceae</taxon>
        <taxon>Dyella</taxon>
    </lineage>
</organism>
<keyword evidence="1" id="KW-0732">Signal</keyword>
<evidence type="ECO:0000313" key="3">
    <source>
        <dbReference type="EMBL" id="MFK2905926.1"/>
    </source>
</evidence>
<accession>A0ABW8JXN3</accession>
<evidence type="ECO:0000256" key="1">
    <source>
        <dbReference type="SAM" id="SignalP"/>
    </source>
</evidence>
<feature type="domain" description="Porin" evidence="2">
    <location>
        <begin position="39"/>
        <end position="381"/>
    </location>
</feature>
<dbReference type="EMBL" id="JADIKM010000006">
    <property type="protein sequence ID" value="MFK2905926.1"/>
    <property type="molecule type" value="Genomic_DNA"/>
</dbReference>
<feature type="chain" id="PRO_5046599160" evidence="1">
    <location>
        <begin position="40"/>
        <end position="400"/>
    </location>
</feature>
<name>A0ABW8JXN3_9GAMM</name>
<feature type="signal peptide" evidence="1">
    <location>
        <begin position="1"/>
        <end position="39"/>
    </location>
</feature>
<dbReference type="SUPFAM" id="SSF56935">
    <property type="entry name" value="Porins"/>
    <property type="match status" value="1"/>
</dbReference>
<proteinExistence type="predicted"/>